<dbReference type="Proteomes" id="UP000823388">
    <property type="component" value="Chromosome 8N"/>
</dbReference>
<proteinExistence type="predicted"/>
<dbReference type="AlphaFoldDB" id="A0A8T0P558"/>
<feature type="region of interest" description="Disordered" evidence="1">
    <location>
        <begin position="65"/>
        <end position="199"/>
    </location>
</feature>
<accession>A0A8T0P558</accession>
<evidence type="ECO:0000313" key="3">
    <source>
        <dbReference type="Proteomes" id="UP000823388"/>
    </source>
</evidence>
<reference evidence="2" key="1">
    <citation type="submission" date="2020-05" db="EMBL/GenBank/DDBJ databases">
        <title>WGS assembly of Panicum virgatum.</title>
        <authorList>
            <person name="Lovell J.T."/>
            <person name="Jenkins J."/>
            <person name="Shu S."/>
            <person name="Juenger T.E."/>
            <person name="Schmutz J."/>
        </authorList>
    </citation>
    <scope>NUCLEOTIDE SEQUENCE</scope>
    <source>
        <strain evidence="2">AP13</strain>
    </source>
</reference>
<gene>
    <name evidence="2" type="ORF">PVAP13_8NG035201</name>
</gene>
<protein>
    <submittedName>
        <fullName evidence="2">Uncharacterized protein</fullName>
    </submittedName>
</protein>
<keyword evidence="3" id="KW-1185">Reference proteome</keyword>
<evidence type="ECO:0000256" key="1">
    <source>
        <dbReference type="SAM" id="MobiDB-lite"/>
    </source>
</evidence>
<organism evidence="2 3">
    <name type="scientific">Panicum virgatum</name>
    <name type="common">Blackwell switchgrass</name>
    <dbReference type="NCBI Taxonomy" id="38727"/>
    <lineage>
        <taxon>Eukaryota</taxon>
        <taxon>Viridiplantae</taxon>
        <taxon>Streptophyta</taxon>
        <taxon>Embryophyta</taxon>
        <taxon>Tracheophyta</taxon>
        <taxon>Spermatophyta</taxon>
        <taxon>Magnoliopsida</taxon>
        <taxon>Liliopsida</taxon>
        <taxon>Poales</taxon>
        <taxon>Poaceae</taxon>
        <taxon>PACMAD clade</taxon>
        <taxon>Panicoideae</taxon>
        <taxon>Panicodae</taxon>
        <taxon>Paniceae</taxon>
        <taxon>Panicinae</taxon>
        <taxon>Panicum</taxon>
        <taxon>Panicum sect. Hiantes</taxon>
    </lineage>
</organism>
<sequence length="199" mass="20929">MDLEGGTTTAHWEVGASTSVMMQGDDYEELDHSLAPSAARCRSLLPRAAPLGSAHRALCCSGRAGAAPQASEPVAPRHRGGRSRRHHRYPRQARARPARWPLLRDGALDQLQPSGGLAPDEHPRRGDLHPQPPELGSRTVDASHACIAASLPAHPAARARRRRPPPPRELRAAARGAGKRLVPPGPAGGGGAVRAPAVG</sequence>
<feature type="compositionally biased region" description="Basic and acidic residues" evidence="1">
    <location>
        <begin position="119"/>
        <end position="128"/>
    </location>
</feature>
<dbReference type="EMBL" id="CM029052">
    <property type="protein sequence ID" value="KAG2555819.1"/>
    <property type="molecule type" value="Genomic_DNA"/>
</dbReference>
<evidence type="ECO:0000313" key="2">
    <source>
        <dbReference type="EMBL" id="KAG2555819.1"/>
    </source>
</evidence>
<feature type="compositionally biased region" description="Basic residues" evidence="1">
    <location>
        <begin position="76"/>
        <end position="97"/>
    </location>
</feature>
<comment type="caution">
    <text evidence="2">The sequence shown here is derived from an EMBL/GenBank/DDBJ whole genome shotgun (WGS) entry which is preliminary data.</text>
</comment>
<name>A0A8T0P558_PANVG</name>